<proteinExistence type="predicted"/>
<name>A0A9R1D566_9EURY</name>
<dbReference type="AlphaFoldDB" id="A0A9R1D566"/>
<dbReference type="RefSeq" id="WP_256028694.1">
    <property type="nucleotide sequence ID" value="NZ_JAHLKM010000003.1"/>
</dbReference>
<dbReference type="SUPFAM" id="SSF46785">
    <property type="entry name" value="Winged helix' DNA-binding domain"/>
    <property type="match status" value="1"/>
</dbReference>
<protein>
    <submittedName>
        <fullName evidence="1">Uncharacterized protein</fullName>
    </submittedName>
</protein>
<dbReference type="Proteomes" id="UP001139494">
    <property type="component" value="Unassembled WGS sequence"/>
</dbReference>
<evidence type="ECO:0000313" key="1">
    <source>
        <dbReference type="EMBL" id="MCQ4332756.1"/>
    </source>
</evidence>
<dbReference type="InterPro" id="IPR036390">
    <property type="entry name" value="WH_DNA-bd_sf"/>
</dbReference>
<keyword evidence="2" id="KW-1185">Reference proteome</keyword>
<comment type="caution">
    <text evidence="1">The sequence shown here is derived from an EMBL/GenBank/DDBJ whole genome shotgun (WGS) entry which is preliminary data.</text>
</comment>
<sequence length="97" mass="10812">MIERLARQLQKEERDLLVLETVLCHHPIGIERIATETGLDEHKTRYSLRMLEDDGLVEPTPDGAVPAPDAAGRIEEIHDGLDGLIERVDGLKGTFSE</sequence>
<evidence type="ECO:0000313" key="2">
    <source>
        <dbReference type="Proteomes" id="UP001139494"/>
    </source>
</evidence>
<accession>A0A9R1D566</accession>
<reference evidence="1" key="1">
    <citation type="journal article" date="2023" name="Front. Microbiol.">
        <title>Genomic-based phylogenetic and metabolic analyses of the genus Natronomonas, and description of Natronomonas aquatica sp. nov.</title>
        <authorList>
            <person name="Garcia-Roldan A."/>
            <person name="Duran-Viseras A."/>
            <person name="de la Haba R.R."/>
            <person name="Corral P."/>
            <person name="Sanchez-Porro C."/>
            <person name="Ventosa A."/>
        </authorList>
    </citation>
    <scope>NUCLEOTIDE SEQUENCE</scope>
    <source>
        <strain evidence="1">F2-12</strain>
    </source>
</reference>
<gene>
    <name evidence="1" type="ORF">KM295_04460</name>
</gene>
<organism evidence="1 2">
    <name type="scientific">Natronomonas aquatica</name>
    <dbReference type="NCBI Taxonomy" id="2841590"/>
    <lineage>
        <taxon>Archaea</taxon>
        <taxon>Methanobacteriati</taxon>
        <taxon>Methanobacteriota</taxon>
        <taxon>Stenosarchaea group</taxon>
        <taxon>Halobacteria</taxon>
        <taxon>Halobacteriales</taxon>
        <taxon>Natronomonadaceae</taxon>
        <taxon>Natronomonas</taxon>
    </lineage>
</organism>
<dbReference type="EMBL" id="JAHLKM010000003">
    <property type="protein sequence ID" value="MCQ4332756.1"/>
    <property type="molecule type" value="Genomic_DNA"/>
</dbReference>